<keyword evidence="2" id="KW-1185">Reference proteome</keyword>
<evidence type="ECO:0000313" key="1">
    <source>
        <dbReference type="EnsemblPlants" id="AVESA.00010b.r2.7AG1207030.1.CDS"/>
    </source>
</evidence>
<sequence>MESADAVGAGAAGARVTPVQELAGALGMPDVPTQYVVPAHNDQQLAAAVTASVPVIDLGRLLKKDGTGDDELVKLRSGLDSWGLILVSNHGVDAAVMDGMRAASREFFRRPLEEKQKYTNLIGGKKFQFEGYGNDRVNSPDQILDWTDRIYLKVEPEDERRIALWPAHPKTFRDALHEFTKKCGNVKEGVLRAMANLLDLDDNYFVDQLGEKPLTHARCGYYPECPRPELVFGLKPHTDGTVVTVLMVDDTIGGLQVLRDGVWWDVPVVPHTLVVIIGDQIQIMSNGIFKSPVHRVVTNAKKERISMALDYSVDPMREIEPSAHLVNEKRPALYRKVKVKDYIAVHYNHFSHGEMFIDSLKI</sequence>
<accession>A0ACD5ZU21</accession>
<reference evidence="1" key="1">
    <citation type="submission" date="2021-05" db="EMBL/GenBank/DDBJ databases">
        <authorList>
            <person name="Scholz U."/>
            <person name="Mascher M."/>
            <person name="Fiebig A."/>
        </authorList>
    </citation>
    <scope>NUCLEOTIDE SEQUENCE [LARGE SCALE GENOMIC DNA]</scope>
</reference>
<evidence type="ECO:0000313" key="2">
    <source>
        <dbReference type="Proteomes" id="UP001732700"/>
    </source>
</evidence>
<organism evidence="1 2">
    <name type="scientific">Avena sativa</name>
    <name type="common">Oat</name>
    <dbReference type="NCBI Taxonomy" id="4498"/>
    <lineage>
        <taxon>Eukaryota</taxon>
        <taxon>Viridiplantae</taxon>
        <taxon>Streptophyta</taxon>
        <taxon>Embryophyta</taxon>
        <taxon>Tracheophyta</taxon>
        <taxon>Spermatophyta</taxon>
        <taxon>Magnoliopsida</taxon>
        <taxon>Liliopsida</taxon>
        <taxon>Poales</taxon>
        <taxon>Poaceae</taxon>
        <taxon>BOP clade</taxon>
        <taxon>Pooideae</taxon>
        <taxon>Poodae</taxon>
        <taxon>Poeae</taxon>
        <taxon>Poeae Chloroplast Group 1 (Aveneae type)</taxon>
        <taxon>Aveninae</taxon>
        <taxon>Avena</taxon>
    </lineage>
</organism>
<dbReference type="EnsemblPlants" id="AVESA.00010b.r2.7AG1207030.1">
    <property type="protein sequence ID" value="AVESA.00010b.r2.7AG1207030.1.CDS"/>
    <property type="gene ID" value="AVESA.00010b.r2.7AG1207030"/>
</dbReference>
<protein>
    <submittedName>
        <fullName evidence="1">Uncharacterized protein</fullName>
    </submittedName>
</protein>
<name>A0ACD5ZU21_AVESA</name>
<reference evidence="1" key="2">
    <citation type="submission" date="2025-09" db="UniProtKB">
        <authorList>
            <consortium name="EnsemblPlants"/>
        </authorList>
    </citation>
    <scope>IDENTIFICATION</scope>
</reference>
<dbReference type="Proteomes" id="UP001732700">
    <property type="component" value="Chromosome 7A"/>
</dbReference>
<proteinExistence type="predicted"/>